<dbReference type="EMBL" id="CAXHTB010000025">
    <property type="protein sequence ID" value="CAL0333800.1"/>
    <property type="molecule type" value="Genomic_DNA"/>
</dbReference>
<organism evidence="1 2">
    <name type="scientific">Lupinus luteus</name>
    <name type="common">European yellow lupine</name>
    <dbReference type="NCBI Taxonomy" id="3873"/>
    <lineage>
        <taxon>Eukaryota</taxon>
        <taxon>Viridiplantae</taxon>
        <taxon>Streptophyta</taxon>
        <taxon>Embryophyta</taxon>
        <taxon>Tracheophyta</taxon>
        <taxon>Spermatophyta</taxon>
        <taxon>Magnoliopsida</taxon>
        <taxon>eudicotyledons</taxon>
        <taxon>Gunneridae</taxon>
        <taxon>Pentapetalae</taxon>
        <taxon>rosids</taxon>
        <taxon>fabids</taxon>
        <taxon>Fabales</taxon>
        <taxon>Fabaceae</taxon>
        <taxon>Papilionoideae</taxon>
        <taxon>50 kb inversion clade</taxon>
        <taxon>genistoids sensu lato</taxon>
        <taxon>core genistoids</taxon>
        <taxon>Genisteae</taxon>
        <taxon>Lupinus</taxon>
    </lineage>
</organism>
<dbReference type="AlphaFoldDB" id="A0AAV1YIN7"/>
<dbReference type="Proteomes" id="UP001497480">
    <property type="component" value="Unassembled WGS sequence"/>
</dbReference>
<evidence type="ECO:0000313" key="2">
    <source>
        <dbReference type="Proteomes" id="UP001497480"/>
    </source>
</evidence>
<gene>
    <name evidence="1" type="ORF">LLUT_LOCUS34860</name>
</gene>
<keyword evidence="2" id="KW-1185">Reference proteome</keyword>
<protein>
    <submittedName>
        <fullName evidence="1">Uncharacterized protein</fullName>
    </submittedName>
</protein>
<name>A0AAV1YIN7_LUPLU</name>
<proteinExistence type="predicted"/>
<reference evidence="1 2" key="1">
    <citation type="submission" date="2024-03" db="EMBL/GenBank/DDBJ databases">
        <authorList>
            <person name="Martinez-Hernandez J."/>
        </authorList>
    </citation>
    <scope>NUCLEOTIDE SEQUENCE [LARGE SCALE GENOMIC DNA]</scope>
</reference>
<accession>A0AAV1YIN7</accession>
<comment type="caution">
    <text evidence="1">The sequence shown here is derived from an EMBL/GenBank/DDBJ whole genome shotgun (WGS) entry which is preliminary data.</text>
</comment>
<sequence length="56" mass="6233">MVATRVSVEGGVVASRTSTFEVTPENVAPQPPDHRRLRNTNFKQLHVNFAVLHCFA</sequence>
<evidence type="ECO:0000313" key="1">
    <source>
        <dbReference type="EMBL" id="CAL0333800.1"/>
    </source>
</evidence>